<feature type="region of interest" description="Disordered" evidence="1">
    <location>
        <begin position="44"/>
        <end position="72"/>
    </location>
</feature>
<dbReference type="EMBL" id="OZ034814">
    <property type="protein sequence ID" value="CAL1359648.1"/>
    <property type="molecule type" value="Genomic_DNA"/>
</dbReference>
<proteinExistence type="predicted"/>
<evidence type="ECO:0000313" key="3">
    <source>
        <dbReference type="EMBL" id="CAL1359648.1"/>
    </source>
</evidence>
<reference evidence="3 4" key="1">
    <citation type="submission" date="2024-04" db="EMBL/GenBank/DDBJ databases">
        <authorList>
            <person name="Fracassetti M."/>
        </authorList>
    </citation>
    <scope>NUCLEOTIDE SEQUENCE [LARGE SCALE GENOMIC DNA]</scope>
</reference>
<dbReference type="AlphaFoldDB" id="A0AAV2CUZ8"/>
<evidence type="ECO:0000256" key="2">
    <source>
        <dbReference type="SAM" id="SignalP"/>
    </source>
</evidence>
<feature type="chain" id="PRO_5043348558" evidence="2">
    <location>
        <begin position="24"/>
        <end position="72"/>
    </location>
</feature>
<protein>
    <submittedName>
        <fullName evidence="3">Uncharacterized protein</fullName>
    </submittedName>
</protein>
<evidence type="ECO:0000256" key="1">
    <source>
        <dbReference type="SAM" id="MobiDB-lite"/>
    </source>
</evidence>
<accession>A0AAV2CUZ8</accession>
<name>A0AAV2CUZ8_9ROSI</name>
<gene>
    <name evidence="3" type="ORF">LTRI10_LOCUS7122</name>
</gene>
<sequence>MNPPAFLPFLLMITQSLVFTSHGNRVYSSAQYLIVSETHRGGDELTLADGAPTNKNHTHGSYQVSKQGNNPT</sequence>
<evidence type="ECO:0000313" key="4">
    <source>
        <dbReference type="Proteomes" id="UP001497516"/>
    </source>
</evidence>
<keyword evidence="4" id="KW-1185">Reference proteome</keyword>
<keyword evidence="2" id="KW-0732">Signal</keyword>
<organism evidence="3 4">
    <name type="scientific">Linum trigynum</name>
    <dbReference type="NCBI Taxonomy" id="586398"/>
    <lineage>
        <taxon>Eukaryota</taxon>
        <taxon>Viridiplantae</taxon>
        <taxon>Streptophyta</taxon>
        <taxon>Embryophyta</taxon>
        <taxon>Tracheophyta</taxon>
        <taxon>Spermatophyta</taxon>
        <taxon>Magnoliopsida</taxon>
        <taxon>eudicotyledons</taxon>
        <taxon>Gunneridae</taxon>
        <taxon>Pentapetalae</taxon>
        <taxon>rosids</taxon>
        <taxon>fabids</taxon>
        <taxon>Malpighiales</taxon>
        <taxon>Linaceae</taxon>
        <taxon>Linum</taxon>
    </lineage>
</organism>
<feature type="compositionally biased region" description="Polar residues" evidence="1">
    <location>
        <begin position="53"/>
        <end position="72"/>
    </location>
</feature>
<dbReference type="Proteomes" id="UP001497516">
    <property type="component" value="Chromosome 10"/>
</dbReference>
<feature type="signal peptide" evidence="2">
    <location>
        <begin position="1"/>
        <end position="23"/>
    </location>
</feature>